<dbReference type="InterPro" id="IPR002516">
    <property type="entry name" value="Glyco_trans_11"/>
</dbReference>
<keyword evidence="2" id="KW-0808">Transferase</keyword>
<proteinExistence type="predicted"/>
<dbReference type="Pfam" id="PF01531">
    <property type="entry name" value="Glyco_transf_11"/>
    <property type="match status" value="1"/>
</dbReference>
<evidence type="ECO:0008006" key="4">
    <source>
        <dbReference type="Google" id="ProtNLM"/>
    </source>
</evidence>
<evidence type="ECO:0000256" key="2">
    <source>
        <dbReference type="ARBA" id="ARBA00022679"/>
    </source>
</evidence>
<organism evidence="3">
    <name type="scientific">viral metagenome</name>
    <dbReference type="NCBI Taxonomy" id="1070528"/>
    <lineage>
        <taxon>unclassified sequences</taxon>
        <taxon>metagenomes</taxon>
        <taxon>organismal metagenomes</taxon>
    </lineage>
</organism>
<dbReference type="EMBL" id="MN739677">
    <property type="protein sequence ID" value="QHT20394.1"/>
    <property type="molecule type" value="Genomic_DNA"/>
</dbReference>
<dbReference type="GO" id="GO:0016020">
    <property type="term" value="C:membrane"/>
    <property type="evidence" value="ECO:0007669"/>
    <property type="project" value="InterPro"/>
</dbReference>
<accession>A0A6C0DUT6</accession>
<sequence length="284" mass="33127">MKTVNFLVQGQFGNNLFHYFAAEIIKKIYGYDAVKPTFQINLEFNTTIDDEKFKRIITAHLEGRKYELDTSKDILMMGFFQRSEIFLKERDYVRSLFTEENNNNISNRIKISNIIKYQTKHSVQPTENDLVVHVRLAGAFQWADFIDMENKTSQLYDPEDIKNIIKNIKYDKLYIVCNTPKAEWEKEYLSEFDDLHPTIITGILGDDFDFMLKAKKLITSASTMSWMAALLGNATEVHIPYNTYYGGFESNSQSLAKCSEESKVYYSVGYWFPKRTELSTIQTK</sequence>
<evidence type="ECO:0000256" key="1">
    <source>
        <dbReference type="ARBA" id="ARBA00022676"/>
    </source>
</evidence>
<protein>
    <recommendedName>
        <fullName evidence="4">Glycosyltransferase</fullName>
    </recommendedName>
</protein>
<name>A0A6C0DUT6_9ZZZZ</name>
<dbReference type="AlphaFoldDB" id="A0A6C0DUT6"/>
<dbReference type="GO" id="GO:0008107">
    <property type="term" value="F:galactoside 2-alpha-L-fucosyltransferase activity"/>
    <property type="evidence" value="ECO:0007669"/>
    <property type="project" value="InterPro"/>
</dbReference>
<reference evidence="3" key="1">
    <citation type="journal article" date="2020" name="Nature">
        <title>Giant virus diversity and host interactions through global metagenomics.</title>
        <authorList>
            <person name="Schulz F."/>
            <person name="Roux S."/>
            <person name="Paez-Espino D."/>
            <person name="Jungbluth S."/>
            <person name="Walsh D.A."/>
            <person name="Denef V.J."/>
            <person name="McMahon K.D."/>
            <person name="Konstantinidis K.T."/>
            <person name="Eloe-Fadrosh E.A."/>
            <person name="Kyrpides N.C."/>
            <person name="Woyke T."/>
        </authorList>
    </citation>
    <scope>NUCLEOTIDE SEQUENCE</scope>
    <source>
        <strain evidence="3">GVMAG-M-3300023174-60</strain>
    </source>
</reference>
<keyword evidence="1" id="KW-0328">Glycosyltransferase</keyword>
<evidence type="ECO:0000313" key="3">
    <source>
        <dbReference type="EMBL" id="QHT20394.1"/>
    </source>
</evidence>
<dbReference type="GO" id="GO:0005975">
    <property type="term" value="P:carbohydrate metabolic process"/>
    <property type="evidence" value="ECO:0007669"/>
    <property type="project" value="InterPro"/>
</dbReference>